<keyword evidence="3" id="KW-1185">Reference proteome</keyword>
<feature type="compositionally biased region" description="Polar residues" evidence="1">
    <location>
        <begin position="135"/>
        <end position="157"/>
    </location>
</feature>
<reference evidence="3" key="1">
    <citation type="journal article" date="2011" name="Proc. Natl. Acad. Sci. U.S.A.">
        <title>Obligate biotrophy features unraveled by the genomic analysis of rust fungi.</title>
        <authorList>
            <person name="Duplessis S."/>
            <person name="Cuomo C.A."/>
            <person name="Lin Y.-C."/>
            <person name="Aerts A."/>
            <person name="Tisserant E."/>
            <person name="Veneault-Fourrey C."/>
            <person name="Joly D.L."/>
            <person name="Hacquard S."/>
            <person name="Amselem J."/>
            <person name="Cantarel B.L."/>
            <person name="Chiu R."/>
            <person name="Coutinho P.M."/>
            <person name="Feau N."/>
            <person name="Field M."/>
            <person name="Frey P."/>
            <person name="Gelhaye E."/>
            <person name="Goldberg J."/>
            <person name="Grabherr M.G."/>
            <person name="Kodira C.D."/>
            <person name="Kohler A."/>
            <person name="Kuees U."/>
            <person name="Lindquist E.A."/>
            <person name="Lucas S.M."/>
            <person name="Mago R."/>
            <person name="Mauceli E."/>
            <person name="Morin E."/>
            <person name="Murat C."/>
            <person name="Pangilinan J.L."/>
            <person name="Park R."/>
            <person name="Pearson M."/>
            <person name="Quesneville H."/>
            <person name="Rouhier N."/>
            <person name="Sakthikumar S."/>
            <person name="Salamov A.A."/>
            <person name="Schmutz J."/>
            <person name="Selles B."/>
            <person name="Shapiro H."/>
            <person name="Tanguay P."/>
            <person name="Tuskan G.A."/>
            <person name="Henrissat B."/>
            <person name="Van de Peer Y."/>
            <person name="Rouze P."/>
            <person name="Ellis J.G."/>
            <person name="Dodds P.N."/>
            <person name="Schein J.E."/>
            <person name="Zhong S."/>
            <person name="Hamelin R.C."/>
            <person name="Grigoriev I.V."/>
            <person name="Szabo L.J."/>
            <person name="Martin F."/>
        </authorList>
    </citation>
    <scope>NUCLEOTIDE SEQUENCE [LARGE SCALE GENOMIC DNA]</scope>
    <source>
        <strain evidence="3">98AG31 / pathotype 3-4-7</strain>
    </source>
</reference>
<accession>F4RE56</accession>
<dbReference type="EMBL" id="GL883098">
    <property type="protein sequence ID" value="EGG09033.1"/>
    <property type="molecule type" value="Genomic_DNA"/>
</dbReference>
<feature type="compositionally biased region" description="Pro residues" evidence="1">
    <location>
        <begin position="81"/>
        <end position="91"/>
    </location>
</feature>
<dbReference type="InParanoid" id="F4RE56"/>
<evidence type="ECO:0000313" key="3">
    <source>
        <dbReference type="Proteomes" id="UP000001072"/>
    </source>
</evidence>
<feature type="region of interest" description="Disordered" evidence="1">
    <location>
        <begin position="197"/>
        <end position="216"/>
    </location>
</feature>
<feature type="region of interest" description="Disordered" evidence="1">
    <location>
        <begin position="1"/>
        <end position="184"/>
    </location>
</feature>
<dbReference type="KEGG" id="mlr:MELLADRAFT_104267"/>
<protein>
    <submittedName>
        <fullName evidence="2">Uncharacterized protein</fullName>
    </submittedName>
</protein>
<dbReference type="VEuPathDB" id="FungiDB:MELLADRAFT_104267"/>
<feature type="compositionally biased region" description="Basic and acidic residues" evidence="1">
    <location>
        <begin position="1"/>
        <end position="25"/>
    </location>
</feature>
<feature type="compositionally biased region" description="Basic and acidic residues" evidence="1">
    <location>
        <begin position="34"/>
        <end position="52"/>
    </location>
</feature>
<dbReference type="HOGENOM" id="CLU_973424_0_0_1"/>
<gene>
    <name evidence="2" type="ORF">MELLADRAFT_104267</name>
</gene>
<dbReference type="RefSeq" id="XP_007407393.1">
    <property type="nucleotide sequence ID" value="XM_007407331.1"/>
</dbReference>
<dbReference type="GeneID" id="18922204"/>
<sequence>MDSEEFQKQIDEALRKDEEIGKGKGVEGAGEEANDGREGKESERETEGQAREEELDNNLAPTVEENVPKQITTRQSKRKTAPPPPFPPPRPSTSKAIGTIRIKKMKLAEETIVNKPKRITKPPTNKPAPVKPAPRTQSRLIQQQPAEQNLLETNQQIDSSEEEDDEENQGTNGGGMWSGAYQTKNRQQRMTVGGITLGDADEQNPIEEPVSTEPSFDNSIAMRLDEEIGPEGTEMADIGMRNPRIYRLAERDTIRYNDDMYLDNPYAITDQRDGTTQVEPTQKKIV</sequence>
<name>F4RE56_MELLP</name>
<proteinExistence type="predicted"/>
<feature type="compositionally biased region" description="Acidic residues" evidence="1">
    <location>
        <begin position="159"/>
        <end position="168"/>
    </location>
</feature>
<dbReference type="AlphaFoldDB" id="F4RE56"/>
<evidence type="ECO:0000256" key="1">
    <source>
        <dbReference type="SAM" id="MobiDB-lite"/>
    </source>
</evidence>
<organism evidence="3">
    <name type="scientific">Melampsora larici-populina (strain 98AG31 / pathotype 3-4-7)</name>
    <name type="common">Poplar leaf rust fungus</name>
    <dbReference type="NCBI Taxonomy" id="747676"/>
    <lineage>
        <taxon>Eukaryota</taxon>
        <taxon>Fungi</taxon>
        <taxon>Dikarya</taxon>
        <taxon>Basidiomycota</taxon>
        <taxon>Pucciniomycotina</taxon>
        <taxon>Pucciniomycetes</taxon>
        <taxon>Pucciniales</taxon>
        <taxon>Melampsoraceae</taxon>
        <taxon>Melampsora</taxon>
    </lineage>
</organism>
<evidence type="ECO:0000313" key="2">
    <source>
        <dbReference type="EMBL" id="EGG09033.1"/>
    </source>
</evidence>
<dbReference type="Proteomes" id="UP000001072">
    <property type="component" value="Unassembled WGS sequence"/>
</dbReference>